<dbReference type="Proteomes" id="UP000076321">
    <property type="component" value="Unassembled WGS sequence"/>
</dbReference>
<sequence>MRRLSYLRSLVIGAVVAACGAGLLTALPSATAVEADTGPRDESLDFRFPAADLMRVPDTNTYIAVGASIPGKKLPYTKVEFADGSFQRRGAIDGDAWDGVTFPTGYWARRDSPLWTPSMFAHQEDGRVVYYVFYSAALPGPEPDGQAKHCIGYATSLRATGGFVANADPLFCPGHGWAIDADVSRGQGEVWLTLRNGAWTQNRITALGAAKLEFDRARHVRRLSEDDAKKLIDNANLEWTHHNSPAEDVLTIENPNAVRIDGEWFLFYSGNNWYANRYSTGVAYCGTALTGNRCTPMYEQRAYFSYEPDPEGEPRFRPGLPDKYRKKNLPGNKRGPGAFTAFPAPDGSWWASWNYITDASLLPQEDPSPERRSRIARLTKTGSGATADFTVTW</sequence>
<dbReference type="InterPro" id="IPR023296">
    <property type="entry name" value="Glyco_hydro_beta-prop_sf"/>
</dbReference>
<evidence type="ECO:0000256" key="5">
    <source>
        <dbReference type="SAM" id="SignalP"/>
    </source>
</evidence>
<gene>
    <name evidence="7" type="ORF">ATP06_0216650</name>
    <name evidence="6" type="ORF">AVL48_16965</name>
</gene>
<dbReference type="EMBL" id="LOBU02000013">
    <property type="protein sequence ID" value="OKA07466.1"/>
    <property type="molecule type" value="Genomic_DNA"/>
</dbReference>
<evidence type="ECO:0000256" key="1">
    <source>
        <dbReference type="ARBA" id="ARBA00009865"/>
    </source>
</evidence>
<accession>A0A154M3T9</accession>
<evidence type="ECO:0000256" key="3">
    <source>
        <dbReference type="ARBA" id="ARBA00023295"/>
    </source>
</evidence>
<dbReference type="InterPro" id="IPR006710">
    <property type="entry name" value="Glyco_hydro_43"/>
</dbReference>
<evidence type="ECO:0000313" key="7">
    <source>
        <dbReference type="EMBL" id="OKA07466.1"/>
    </source>
</evidence>
<dbReference type="RefSeq" id="WP_061980949.1">
    <property type="nucleotide sequence ID" value="NZ_FOPQ01000002.1"/>
</dbReference>
<dbReference type="OrthoDB" id="9758923at2"/>
<dbReference type="PROSITE" id="PS51257">
    <property type="entry name" value="PROKAR_LIPOPROTEIN"/>
    <property type="match status" value="1"/>
</dbReference>
<dbReference type="Proteomes" id="UP000186883">
    <property type="component" value="Unassembled WGS sequence"/>
</dbReference>
<dbReference type="Gene3D" id="2.115.10.20">
    <property type="entry name" value="Glycosyl hydrolase domain, family 43"/>
    <property type="match status" value="1"/>
</dbReference>
<evidence type="ECO:0008006" key="10">
    <source>
        <dbReference type="Google" id="ProtNLM"/>
    </source>
</evidence>
<dbReference type="EMBL" id="LQCI01000052">
    <property type="protein sequence ID" value="KZB79284.1"/>
    <property type="molecule type" value="Genomic_DNA"/>
</dbReference>
<dbReference type="GO" id="GO:0004553">
    <property type="term" value="F:hydrolase activity, hydrolyzing O-glycosyl compounds"/>
    <property type="evidence" value="ECO:0007669"/>
    <property type="project" value="InterPro"/>
</dbReference>
<reference evidence="7 9" key="2">
    <citation type="submission" date="2016-11" db="EMBL/GenBank/DDBJ databases">
        <title>Genome sequencing of Amycolatopsis regifaucium.</title>
        <authorList>
            <person name="Mayilraj S."/>
            <person name="Kaur N."/>
        </authorList>
    </citation>
    <scope>NUCLEOTIDE SEQUENCE [LARGE SCALE GENOMIC DNA]</scope>
    <source>
        <strain evidence="7 9">GY080</strain>
    </source>
</reference>
<dbReference type="Pfam" id="PF04616">
    <property type="entry name" value="Glyco_hydro_43"/>
    <property type="match status" value="1"/>
</dbReference>
<keyword evidence="5" id="KW-0732">Signal</keyword>
<dbReference type="AlphaFoldDB" id="A0A154M3T9"/>
<keyword evidence="3 4" id="KW-0326">Glycosidase</keyword>
<protein>
    <recommendedName>
        <fullName evidence="10">Glycoside hydrolase family 43</fullName>
    </recommendedName>
</protein>
<keyword evidence="9" id="KW-1185">Reference proteome</keyword>
<organism evidence="6 8">
    <name type="scientific">Amycolatopsis regifaucium</name>
    <dbReference type="NCBI Taxonomy" id="546365"/>
    <lineage>
        <taxon>Bacteria</taxon>
        <taxon>Bacillati</taxon>
        <taxon>Actinomycetota</taxon>
        <taxon>Actinomycetes</taxon>
        <taxon>Pseudonocardiales</taxon>
        <taxon>Pseudonocardiaceae</taxon>
        <taxon>Amycolatopsis</taxon>
    </lineage>
</organism>
<proteinExistence type="inferred from homology"/>
<feature type="signal peptide" evidence="5">
    <location>
        <begin position="1"/>
        <end position="32"/>
    </location>
</feature>
<evidence type="ECO:0000313" key="9">
    <source>
        <dbReference type="Proteomes" id="UP000186883"/>
    </source>
</evidence>
<reference evidence="6 8" key="1">
    <citation type="submission" date="2015-12" db="EMBL/GenBank/DDBJ databases">
        <title>Amycolatopsis regifaucium genome sequencing and assembly.</title>
        <authorList>
            <person name="Mayilraj S."/>
        </authorList>
    </citation>
    <scope>NUCLEOTIDE SEQUENCE [LARGE SCALE GENOMIC DNA]</scope>
    <source>
        <strain evidence="6 8">GY080</strain>
    </source>
</reference>
<dbReference type="GO" id="GO:0005975">
    <property type="term" value="P:carbohydrate metabolic process"/>
    <property type="evidence" value="ECO:0007669"/>
    <property type="project" value="InterPro"/>
</dbReference>
<dbReference type="SUPFAM" id="SSF75005">
    <property type="entry name" value="Arabinanase/levansucrase/invertase"/>
    <property type="match status" value="1"/>
</dbReference>
<feature type="chain" id="PRO_5043134743" description="Glycoside hydrolase family 43" evidence="5">
    <location>
        <begin position="33"/>
        <end position="393"/>
    </location>
</feature>
<evidence type="ECO:0000256" key="2">
    <source>
        <dbReference type="ARBA" id="ARBA00022801"/>
    </source>
</evidence>
<comment type="caution">
    <text evidence="6">The sequence shown here is derived from an EMBL/GenBank/DDBJ whole genome shotgun (WGS) entry which is preliminary data.</text>
</comment>
<evidence type="ECO:0000256" key="4">
    <source>
        <dbReference type="RuleBase" id="RU361187"/>
    </source>
</evidence>
<evidence type="ECO:0000313" key="8">
    <source>
        <dbReference type="Proteomes" id="UP000076321"/>
    </source>
</evidence>
<comment type="similarity">
    <text evidence="1 4">Belongs to the glycosyl hydrolase 43 family.</text>
</comment>
<keyword evidence="2 4" id="KW-0378">Hydrolase</keyword>
<name>A0A154M3T9_9PSEU</name>
<evidence type="ECO:0000313" key="6">
    <source>
        <dbReference type="EMBL" id="KZB79284.1"/>
    </source>
</evidence>